<evidence type="ECO:0000313" key="2">
    <source>
        <dbReference type="WBParaSite" id="ALUE_0002179801-mRNA-1"/>
    </source>
</evidence>
<organism evidence="1 2">
    <name type="scientific">Ascaris lumbricoides</name>
    <name type="common">Giant roundworm</name>
    <dbReference type="NCBI Taxonomy" id="6252"/>
    <lineage>
        <taxon>Eukaryota</taxon>
        <taxon>Metazoa</taxon>
        <taxon>Ecdysozoa</taxon>
        <taxon>Nematoda</taxon>
        <taxon>Chromadorea</taxon>
        <taxon>Rhabditida</taxon>
        <taxon>Spirurina</taxon>
        <taxon>Ascaridomorpha</taxon>
        <taxon>Ascaridoidea</taxon>
        <taxon>Ascarididae</taxon>
        <taxon>Ascaris</taxon>
    </lineage>
</organism>
<dbReference type="WBParaSite" id="ALUE_0002179801-mRNA-1">
    <property type="protein sequence ID" value="ALUE_0002179801-mRNA-1"/>
    <property type="gene ID" value="ALUE_0002179801"/>
</dbReference>
<proteinExistence type="predicted"/>
<reference evidence="2" key="1">
    <citation type="submission" date="2017-02" db="UniProtKB">
        <authorList>
            <consortium name="WormBaseParasite"/>
        </authorList>
    </citation>
    <scope>IDENTIFICATION</scope>
</reference>
<protein>
    <submittedName>
        <fullName evidence="2">Uncharacterized protein</fullName>
    </submittedName>
</protein>
<name>A0A0M3ISS0_ASCLU</name>
<accession>A0A0M3ISS0</accession>
<dbReference type="AlphaFoldDB" id="A0A0M3ISS0"/>
<keyword evidence="1" id="KW-1185">Reference proteome</keyword>
<dbReference type="Proteomes" id="UP000036681">
    <property type="component" value="Unplaced"/>
</dbReference>
<sequence>MPKEVAFVGCWMAMAAAMEIRRFRSFLCLPLLNTINNMLLVINEKKKTHGFS</sequence>
<evidence type="ECO:0000313" key="1">
    <source>
        <dbReference type="Proteomes" id="UP000036681"/>
    </source>
</evidence>